<feature type="domain" description="AMP-binding enzyme C-terminal" evidence="2">
    <location>
        <begin position="450"/>
        <end position="525"/>
    </location>
</feature>
<gene>
    <name evidence="3" type="ORF">QWZ16_22470</name>
</gene>
<accession>A0ABT8C167</accession>
<reference evidence="4" key="1">
    <citation type="journal article" date="2019" name="Int. J. Syst. Evol. Microbiol.">
        <title>The Global Catalogue of Microorganisms (GCM) 10K type strain sequencing project: providing services to taxonomists for standard genome sequencing and annotation.</title>
        <authorList>
            <consortium name="The Broad Institute Genomics Platform"/>
            <consortium name="The Broad Institute Genome Sequencing Center for Infectious Disease"/>
            <person name="Wu L."/>
            <person name="Ma J."/>
        </authorList>
    </citation>
    <scope>NUCLEOTIDE SEQUENCE [LARGE SCALE GENOMIC DNA]</scope>
    <source>
        <strain evidence="4">CECT 7398</strain>
    </source>
</reference>
<dbReference type="InterPro" id="IPR050237">
    <property type="entry name" value="ATP-dep_AMP-bd_enzyme"/>
</dbReference>
<evidence type="ECO:0000313" key="3">
    <source>
        <dbReference type="EMBL" id="MDN3612366.1"/>
    </source>
</evidence>
<dbReference type="PANTHER" id="PTHR43767:SF1">
    <property type="entry name" value="NONRIBOSOMAL PEPTIDE SYNTHASE PES1 (EUROFUNG)-RELATED"/>
    <property type="match status" value="1"/>
</dbReference>
<dbReference type="SUPFAM" id="SSF56801">
    <property type="entry name" value="Acetyl-CoA synthetase-like"/>
    <property type="match status" value="1"/>
</dbReference>
<feature type="domain" description="AMP-dependent synthetase/ligase" evidence="1">
    <location>
        <begin position="41"/>
        <end position="399"/>
    </location>
</feature>
<sequence>MPSDINNESLLHGFTPYATEQKQRYDDASLWHNQPLWSLLTQAANGQAEKVAVRDMDSTLSYRELLKQADEVAQGLINQGFQPGDRLVMQLTNSTPFALTFFALQRAGLVPIMALPAHGLTEIDHFVAVSGAKGYIGEGVAGSDMAQALRQNHAQLTQTYVLNHPQSPRPLPNQVNERLFTPPTVDPDHPALFLVSGGTTGLPKLIPRSHNDYLLNIHQCAAAGELSEHDVYLAVLPAAHNFTLGCPGILGTLYQGGQVVFSDQASPDYCFELIEQHRISFTALVPSVAQLWTEATEWEDTELSSLRVMQVGGSKLAYSDARAIQAAFPATLQQVFGMAEGLIACTRLKDSAHIIASTQGRAVSDWDEIRIVDTQGNEVPQGVEGELLTRGPYTLRGYYRAPDHNARSFTHDGFYRSGDKVRIDANQSLTITGRIKDVVNRAGECIAADEIEEHLLSHPQVAQVAVVAVPDAYLGERIGVALVGRGRPLTLQCLRQFLHTKNVATYKMPDELHLVDSLPKTAVGKVDKKAVPGPCGNPWVLSA</sequence>
<dbReference type="InterPro" id="IPR000873">
    <property type="entry name" value="AMP-dep_synth/lig_dom"/>
</dbReference>
<dbReference type="InterPro" id="IPR025110">
    <property type="entry name" value="AMP-bd_C"/>
</dbReference>
<dbReference type="Proteomes" id="UP001238540">
    <property type="component" value="Unassembled WGS sequence"/>
</dbReference>
<evidence type="ECO:0000259" key="1">
    <source>
        <dbReference type="Pfam" id="PF00501"/>
    </source>
</evidence>
<keyword evidence="4" id="KW-1185">Reference proteome</keyword>
<dbReference type="InterPro" id="IPR045851">
    <property type="entry name" value="AMP-bd_C_sf"/>
</dbReference>
<protein>
    <submittedName>
        <fullName evidence="3">AMP-binding protein</fullName>
    </submittedName>
</protein>
<organism evidence="3 4">
    <name type="scientific">Vibrio ostreicida</name>
    <dbReference type="NCBI Taxonomy" id="526588"/>
    <lineage>
        <taxon>Bacteria</taxon>
        <taxon>Pseudomonadati</taxon>
        <taxon>Pseudomonadota</taxon>
        <taxon>Gammaproteobacteria</taxon>
        <taxon>Vibrionales</taxon>
        <taxon>Vibrionaceae</taxon>
        <taxon>Vibrio</taxon>
    </lineage>
</organism>
<evidence type="ECO:0000259" key="2">
    <source>
        <dbReference type="Pfam" id="PF13193"/>
    </source>
</evidence>
<dbReference type="Pfam" id="PF00501">
    <property type="entry name" value="AMP-binding"/>
    <property type="match status" value="1"/>
</dbReference>
<dbReference type="RefSeq" id="WP_170883528.1">
    <property type="nucleotide sequence ID" value="NZ_JABEYA020000010.1"/>
</dbReference>
<dbReference type="PANTHER" id="PTHR43767">
    <property type="entry name" value="LONG-CHAIN-FATTY-ACID--COA LIGASE"/>
    <property type="match status" value="1"/>
</dbReference>
<dbReference type="InterPro" id="IPR042099">
    <property type="entry name" value="ANL_N_sf"/>
</dbReference>
<comment type="caution">
    <text evidence="3">The sequence shown here is derived from an EMBL/GenBank/DDBJ whole genome shotgun (WGS) entry which is preliminary data.</text>
</comment>
<name>A0ABT8C167_9VIBR</name>
<dbReference type="Gene3D" id="3.40.50.12780">
    <property type="entry name" value="N-terminal domain of ligase-like"/>
    <property type="match status" value="1"/>
</dbReference>
<evidence type="ECO:0000313" key="4">
    <source>
        <dbReference type="Proteomes" id="UP001238540"/>
    </source>
</evidence>
<dbReference type="Gene3D" id="3.30.300.30">
    <property type="match status" value="1"/>
</dbReference>
<dbReference type="EMBL" id="JAUFQC010000027">
    <property type="protein sequence ID" value="MDN3612366.1"/>
    <property type="molecule type" value="Genomic_DNA"/>
</dbReference>
<proteinExistence type="predicted"/>
<dbReference type="Pfam" id="PF13193">
    <property type="entry name" value="AMP-binding_C"/>
    <property type="match status" value="1"/>
</dbReference>